<dbReference type="EMBL" id="JACKXD010000002">
    <property type="protein sequence ID" value="MBB6645845.1"/>
    <property type="molecule type" value="Genomic_DNA"/>
</dbReference>
<feature type="transmembrane region" description="Helical" evidence="1">
    <location>
        <begin position="172"/>
        <end position="194"/>
    </location>
</feature>
<keyword evidence="1" id="KW-0472">Membrane</keyword>
<dbReference type="Proteomes" id="UP000546257">
    <property type="component" value="Unassembled WGS sequence"/>
</dbReference>
<reference evidence="2 3" key="1">
    <citation type="submission" date="2020-08" db="EMBL/GenBank/DDBJ databases">
        <authorList>
            <person name="Seo M.-J."/>
        </authorList>
    </citation>
    <scope>NUCLEOTIDE SEQUENCE [LARGE SCALE GENOMIC DNA]</scope>
    <source>
        <strain evidence="2 3">MBLA0160</strain>
    </source>
</reference>
<proteinExistence type="predicted"/>
<keyword evidence="3" id="KW-1185">Reference proteome</keyword>
<dbReference type="AlphaFoldDB" id="A0A7J9SFV8"/>
<sequence>MSPTLQPGDGFVLLPDELAGEPEAGDVVVFEAERIGGGGPTTHRIVRETDRGYVTKGDNNDAPDQAGLEPPVQRPQIIGHALQLRGRMVVIPYVGVVAQAVNDGFEALERVLDVVSWRLGGSLPSFRLSYLVTVLFALLFLGESVRGRYLGDRYATRDRDRSRRRQKREQDSFHSVLLALTAIVVLFVTASMVIPGGPQQYDVVASGAGTPAVVPPGEEVGFNHTLGNSNVLPMTVFLDDGENVTLGRQRVELARGDAVNISATMSVPNSVGYHRFFITEHWYLPVLPTRLLAVLYDVHPWAPIVAIDGLIALPYYVLGRYLLFRGPPKRDRSRDAV</sequence>
<gene>
    <name evidence="2" type="ORF">H5V44_06010</name>
</gene>
<organism evidence="2 3">
    <name type="scientific">Halobellus ruber</name>
    <dbReference type="NCBI Taxonomy" id="2761102"/>
    <lineage>
        <taxon>Archaea</taxon>
        <taxon>Methanobacteriati</taxon>
        <taxon>Methanobacteriota</taxon>
        <taxon>Stenosarchaea group</taxon>
        <taxon>Halobacteria</taxon>
        <taxon>Halobacteriales</taxon>
        <taxon>Haloferacaceae</taxon>
        <taxon>Halobellus</taxon>
    </lineage>
</organism>
<comment type="caution">
    <text evidence="2">The sequence shown here is derived from an EMBL/GenBank/DDBJ whole genome shotgun (WGS) entry which is preliminary data.</text>
</comment>
<feature type="transmembrane region" description="Helical" evidence="1">
    <location>
        <begin position="128"/>
        <end position="151"/>
    </location>
</feature>
<keyword evidence="1" id="KW-0812">Transmembrane</keyword>
<evidence type="ECO:0000256" key="1">
    <source>
        <dbReference type="SAM" id="Phobius"/>
    </source>
</evidence>
<protein>
    <submittedName>
        <fullName evidence="2">S24/S26 family peptidase</fullName>
    </submittedName>
</protein>
<evidence type="ECO:0000313" key="2">
    <source>
        <dbReference type="EMBL" id="MBB6645845.1"/>
    </source>
</evidence>
<accession>A0A7J9SFV8</accession>
<name>A0A7J9SFV8_9EURY</name>
<feature type="transmembrane region" description="Helical" evidence="1">
    <location>
        <begin position="301"/>
        <end position="324"/>
    </location>
</feature>
<dbReference type="CDD" id="cd06462">
    <property type="entry name" value="Peptidase_S24_S26"/>
    <property type="match status" value="1"/>
</dbReference>
<keyword evidence="1" id="KW-1133">Transmembrane helix</keyword>
<evidence type="ECO:0000313" key="3">
    <source>
        <dbReference type="Proteomes" id="UP000546257"/>
    </source>
</evidence>